<feature type="region of interest" description="Disordered" evidence="23">
    <location>
        <begin position="1"/>
        <end position="164"/>
    </location>
</feature>
<evidence type="ECO:0000256" key="13">
    <source>
        <dbReference type="ARBA" id="ARBA00022801"/>
    </source>
</evidence>
<dbReference type="Gene3D" id="3.90.320.10">
    <property type="match status" value="1"/>
</dbReference>
<feature type="compositionally biased region" description="Basic and acidic residues" evidence="23">
    <location>
        <begin position="47"/>
        <end position="79"/>
    </location>
</feature>
<dbReference type="PANTHER" id="PTHR43788:SF8">
    <property type="entry name" value="DNA-BINDING PROTEIN SMUBP-2"/>
    <property type="match status" value="1"/>
</dbReference>
<dbReference type="GO" id="GO:0003677">
    <property type="term" value="F:DNA binding"/>
    <property type="evidence" value="ECO:0007669"/>
    <property type="project" value="UniProtKB-KW"/>
</dbReference>
<dbReference type="GO" id="GO:0005524">
    <property type="term" value="F:ATP binding"/>
    <property type="evidence" value="ECO:0007669"/>
    <property type="project" value="UniProtKB-KW"/>
</dbReference>
<keyword evidence="21" id="KW-0511">Multifunctional enzyme</keyword>
<dbReference type="FunFam" id="3.40.50.300:FF:001170">
    <property type="entry name" value="DNA replication helicase Dna2"/>
    <property type="match status" value="1"/>
</dbReference>
<keyword evidence="7" id="KW-0235">DNA replication</keyword>
<evidence type="ECO:0000259" key="26">
    <source>
        <dbReference type="Pfam" id="PF13086"/>
    </source>
</evidence>
<evidence type="ECO:0000259" key="25">
    <source>
        <dbReference type="Pfam" id="PF08696"/>
    </source>
</evidence>
<dbReference type="SUPFAM" id="SSF52540">
    <property type="entry name" value="P-loop containing nucleoside triphosphate hydrolases"/>
    <property type="match status" value="1"/>
</dbReference>
<keyword evidence="15" id="KW-0067">ATP-binding</keyword>
<evidence type="ECO:0000256" key="8">
    <source>
        <dbReference type="ARBA" id="ARBA00022722"/>
    </source>
</evidence>
<keyword evidence="8" id="KW-0540">Nuclease</keyword>
<keyword evidence="11" id="KW-0255">Endonuclease</keyword>
<keyword evidence="18" id="KW-0238">DNA-binding</keyword>
<dbReference type="InterPro" id="IPR027417">
    <property type="entry name" value="P-loop_NTPase"/>
</dbReference>
<keyword evidence="14" id="KW-0347">Helicase</keyword>
<keyword evidence="13" id="KW-0378">Hydrolase</keyword>
<evidence type="ECO:0000256" key="5">
    <source>
        <dbReference type="ARBA" id="ARBA00021516"/>
    </source>
</evidence>
<dbReference type="Pfam" id="PF08696">
    <property type="entry name" value="Dna2"/>
    <property type="match status" value="1"/>
</dbReference>
<evidence type="ECO:0000259" key="24">
    <source>
        <dbReference type="Pfam" id="PF01930"/>
    </source>
</evidence>
<evidence type="ECO:0000256" key="11">
    <source>
        <dbReference type="ARBA" id="ARBA00022759"/>
    </source>
</evidence>
<dbReference type="Pfam" id="PF13086">
    <property type="entry name" value="AAA_11"/>
    <property type="match status" value="2"/>
</dbReference>
<evidence type="ECO:0000256" key="15">
    <source>
        <dbReference type="ARBA" id="ARBA00022840"/>
    </source>
</evidence>
<dbReference type="GO" id="GO:0051539">
    <property type="term" value="F:4 iron, 4 sulfur cluster binding"/>
    <property type="evidence" value="ECO:0007669"/>
    <property type="project" value="UniProtKB-KW"/>
</dbReference>
<dbReference type="InterPro" id="IPR011604">
    <property type="entry name" value="PDDEXK-like_dom_sf"/>
</dbReference>
<evidence type="ECO:0000256" key="22">
    <source>
        <dbReference type="ARBA" id="ARBA00047995"/>
    </source>
</evidence>
<reference evidence="28 29" key="1">
    <citation type="submission" date="2015-03" db="EMBL/GenBank/DDBJ databases">
        <authorList>
            <person name="Radwan O."/>
            <person name="Al-Naeli F.A."/>
            <person name="Rendon G.A."/>
            <person name="Fields C."/>
        </authorList>
    </citation>
    <scope>NUCLEOTIDE SEQUENCE [LARGE SCALE GENOMIC DNA]</scope>
    <source>
        <strain evidence="28">CR-DP1</strain>
    </source>
</reference>
<name>A0A0F4ZIU8_9PEZI</name>
<dbReference type="CDD" id="cd22318">
    <property type="entry name" value="DNA2_N-like"/>
    <property type="match status" value="1"/>
</dbReference>
<dbReference type="GO" id="GO:0004519">
    <property type="term" value="F:endonuclease activity"/>
    <property type="evidence" value="ECO:0007669"/>
    <property type="project" value="UniProtKB-KW"/>
</dbReference>
<keyword evidence="29" id="KW-1185">Reference proteome</keyword>
<evidence type="ECO:0000313" key="29">
    <source>
        <dbReference type="Proteomes" id="UP000033483"/>
    </source>
</evidence>
<feature type="region of interest" description="Disordered" evidence="23">
    <location>
        <begin position="418"/>
        <end position="451"/>
    </location>
</feature>
<dbReference type="Gene3D" id="3.40.50.300">
    <property type="entry name" value="P-loop containing nucleotide triphosphate hydrolases"/>
    <property type="match status" value="2"/>
</dbReference>
<keyword evidence="6" id="KW-0004">4Fe-4S</keyword>
<dbReference type="CDD" id="cd18041">
    <property type="entry name" value="DEXXQc_DNA2"/>
    <property type="match status" value="1"/>
</dbReference>
<dbReference type="Pfam" id="PF01930">
    <property type="entry name" value="Cas_Cas4"/>
    <property type="match status" value="1"/>
</dbReference>
<keyword evidence="9" id="KW-0479">Metal-binding</keyword>
<comment type="caution">
    <text evidence="28">The sequence shown here is derived from an EMBL/GenBank/DDBJ whole genome shotgun (WGS) entry which is preliminary data.</text>
</comment>
<evidence type="ECO:0000256" key="12">
    <source>
        <dbReference type="ARBA" id="ARBA00022763"/>
    </source>
</evidence>
<keyword evidence="20" id="KW-0539">Nucleus</keyword>
<sequence length="1616" mass="179952">MPSKFNRSVSDTSSYQQRGPWQRSRSTPNHQQVIPKDPDQITISDVTRSKLDKLKFKPKKKDDADDADTETKESDDVAEKSQTTRSDEHQPDPVHETPPKWNSARRILKDIEEEPSPNDKLSWNTDLAALERSATKGTPVRNCKRAASSSPTQSPYANKKQGESATFRRLAAASKAHADPTLELWDRYALHTEDEIAGQDSPLDITELLVSSSPKTHRINTDPSLVSSASASSSVLGSARASGMEASLRRSVIKANGVKRRRVAENARASLLRKDESKLAKDDDSLVDVFLSNACKPSLFKESAPATFECNSRSSLQMEKFNLERELNRSKSDTLAITNSKPVLETSSLFTRQAKQKKLPEEFADLEAEMFDDDIDDDMLLGIANEQSALPQTPKKKKTACEFSDDDIDDDDLNLIFESTQAPPNNSQPDTQSEGHVQAQDQDQAQQGQTEDNLSYMDDLSGIDLDAAFASASAARNMAGERGISSNSPTGKSHIVQRMKIVQVQDSEYEESGQIVTLQIDRSETKRTAILRDVWAEPNLEIGLWAYVVGEFIDGICVVDINCNFFILQPDHLVSITTLADAFSCIRKAVLQDRVRATSAPNKALVYGTIQHEVFQEALVKMDFTPKFLRSVIEAVIKDHLDDLFTIQVPPHIAQMELDEKMAAISEWADKFISPVPKASAKIAGIHGRNVANMCISKLLDIEEHVWSPMYGLKGNIDATVQVTLHDKDGLRNLTVPFEVKTGKTESINHRAQTTMYTILLSDRYDIDINTGFLYYSQTGATKAIPAIRHELVHMMMKRNELSQLLQQKALPPIISNKNTCRSCFAKTECSIIHKLTEDGTAESSGFGDNEFNIITGQLNDTHATFFRKWNDLLTYEEKHSEHAKREIWSMTSADREALHRGFSNCIIKEMRDDTKTQRFSRYHYKLVKENAPAGFSFTESALGVGDPVVVSDEEGHFALAIGYVTGARRDAIYIAVDRRLHNQRIKQAGFNAVNNQVFAGINEVVPEGVKMSDATATPQVPVRYRLDKDEFGNGMARIRHNILAIMDDNLYGSQKVRELVVDLKPPIFKTTPTQYHVANMNSLNVDQQAAIQKVMSAKDYALVLGMPGTGKTTTIAHIIRALVAQKKSVLLTSYTHSAVDNILLKLQDDNIPILRIGNHTKVHNMVADFTTMASDYMGSFEVIQQAWMESPVVATTCLGISHALFSLRTFDYCIVDEASQITLPVCLGPIRMAETFVLVGDHYQLPPVVQNEQARLGGLDVSMFKLLSESHPDSVVNLEHQYRMCEDIMMLSNQLIYQGRLKCGTEELKSLKLDIPDMDALRKHHYHRHSTPENRDTEHCSGHKDAPCWLRDVISAEARARFLNTDALGLEACESETGSRIINAGEVQLVIQVVEALISVGVPAEEIGVMTHYRAQLALLQKGLQHHSKVELYTADRFQGRDKEVVVLSLVRSNEKHNIGDLLKDWRRINVAITRAKTKLLVVGSRDTTTGAGADEMVGRLVRLMDSKGWVLNLPSTALKDHFFEAVATQLDGIGFSPKRPAPRKHVGMLDAVLEKSMPQPRNAKVTDFFAKENMQPGDKTSSGPKRVGLNGRLLVKNRPLTRDVLNDLSGGGFS</sequence>
<protein>
    <recommendedName>
        <fullName evidence="5">DNA replication ATP-dependent helicase/nuclease DNA2</fullName>
        <ecNumber evidence="4">3.6.4.12</ecNumber>
    </recommendedName>
</protein>
<organism evidence="28 29">
    <name type="scientific">Thielaviopsis punctulata</name>
    <dbReference type="NCBI Taxonomy" id="72032"/>
    <lineage>
        <taxon>Eukaryota</taxon>
        <taxon>Fungi</taxon>
        <taxon>Dikarya</taxon>
        <taxon>Ascomycota</taxon>
        <taxon>Pezizomycotina</taxon>
        <taxon>Sordariomycetes</taxon>
        <taxon>Hypocreomycetidae</taxon>
        <taxon>Microascales</taxon>
        <taxon>Ceratocystidaceae</taxon>
        <taxon>Thielaviopsis</taxon>
    </lineage>
</organism>
<feature type="domain" description="DNA2/NAM7 helicase-like C-terminal" evidence="27">
    <location>
        <begin position="1260"/>
        <end position="1487"/>
    </location>
</feature>
<dbReference type="GO" id="GO:0043139">
    <property type="term" value="F:5'-3' DNA helicase activity"/>
    <property type="evidence" value="ECO:0007669"/>
    <property type="project" value="TreeGrafter"/>
</dbReference>
<proteinExistence type="inferred from homology"/>
<keyword evidence="10" id="KW-0547">Nucleotide-binding</keyword>
<feature type="compositionally biased region" description="Low complexity" evidence="23">
    <location>
        <begin position="438"/>
        <end position="449"/>
    </location>
</feature>
<evidence type="ECO:0000256" key="7">
    <source>
        <dbReference type="ARBA" id="ARBA00022705"/>
    </source>
</evidence>
<dbReference type="OrthoDB" id="6513042at2759"/>
<dbReference type="InterPro" id="IPR047187">
    <property type="entry name" value="SF1_C_Upf1"/>
</dbReference>
<dbReference type="InterPro" id="IPR050534">
    <property type="entry name" value="Coronavir_polyprotein_1ab"/>
</dbReference>
<evidence type="ECO:0000256" key="4">
    <source>
        <dbReference type="ARBA" id="ARBA00012551"/>
    </source>
</evidence>
<evidence type="ECO:0000256" key="9">
    <source>
        <dbReference type="ARBA" id="ARBA00022723"/>
    </source>
</evidence>
<dbReference type="Pfam" id="PF13087">
    <property type="entry name" value="AAA_12"/>
    <property type="match status" value="1"/>
</dbReference>
<dbReference type="EC" id="3.6.4.12" evidence="4"/>
<dbReference type="GO" id="GO:0006260">
    <property type="term" value="P:DNA replication"/>
    <property type="evidence" value="ECO:0007669"/>
    <property type="project" value="UniProtKB-KW"/>
</dbReference>
<evidence type="ECO:0000259" key="27">
    <source>
        <dbReference type="Pfam" id="PF13087"/>
    </source>
</evidence>
<feature type="domain" description="DNA2/NAM7 helicase helicase" evidence="26">
    <location>
        <begin position="1084"/>
        <end position="1171"/>
    </location>
</feature>
<feature type="compositionally biased region" description="Basic and acidic residues" evidence="23">
    <location>
        <begin position="85"/>
        <end position="98"/>
    </location>
</feature>
<comment type="cofactor">
    <cofactor evidence="1">
        <name>[4Fe-4S] cluster</name>
        <dbReference type="ChEBI" id="CHEBI:49883"/>
    </cofactor>
</comment>
<dbReference type="FunFam" id="3.90.320.10:FF:000001">
    <property type="entry name" value="DNA replication helicase Dna2"/>
    <property type="match status" value="1"/>
</dbReference>
<dbReference type="InterPro" id="IPR041677">
    <property type="entry name" value="DNA2/NAM7_AAA_11"/>
</dbReference>
<feature type="domain" description="DUF83" evidence="24">
    <location>
        <begin position="733"/>
        <end position="830"/>
    </location>
</feature>
<dbReference type="GO" id="GO:0046872">
    <property type="term" value="F:metal ion binding"/>
    <property type="evidence" value="ECO:0007669"/>
    <property type="project" value="UniProtKB-KW"/>
</dbReference>
<dbReference type="GO" id="GO:0017116">
    <property type="term" value="F:single-stranded DNA helicase activity"/>
    <property type="evidence" value="ECO:0007669"/>
    <property type="project" value="InterPro"/>
</dbReference>
<evidence type="ECO:0000256" key="2">
    <source>
        <dbReference type="ARBA" id="ARBA00004123"/>
    </source>
</evidence>
<feature type="domain" description="DNA2/NAM7 helicase helicase" evidence="26">
    <location>
        <begin position="1185"/>
        <end position="1252"/>
    </location>
</feature>
<evidence type="ECO:0000256" key="19">
    <source>
        <dbReference type="ARBA" id="ARBA00023204"/>
    </source>
</evidence>
<evidence type="ECO:0000256" key="6">
    <source>
        <dbReference type="ARBA" id="ARBA00022485"/>
    </source>
</evidence>
<keyword evidence="17" id="KW-0411">Iron-sulfur</keyword>
<evidence type="ECO:0000256" key="23">
    <source>
        <dbReference type="SAM" id="MobiDB-lite"/>
    </source>
</evidence>
<evidence type="ECO:0000256" key="21">
    <source>
        <dbReference type="ARBA" id="ARBA00023268"/>
    </source>
</evidence>
<feature type="domain" description="DNA replication factor Dna2 N-terminal" evidence="25">
    <location>
        <begin position="521"/>
        <end position="723"/>
    </location>
</feature>
<evidence type="ECO:0000313" key="28">
    <source>
        <dbReference type="EMBL" id="KKA30036.1"/>
    </source>
</evidence>
<dbReference type="InterPro" id="IPR026851">
    <property type="entry name" value="Dna2/JHS1_DEXXQ-box"/>
</dbReference>
<keyword evidence="16" id="KW-0408">Iron</keyword>
<comment type="subcellular location">
    <subcellularLocation>
        <location evidence="2">Nucleus</location>
    </subcellularLocation>
</comment>
<dbReference type="GO" id="GO:0016887">
    <property type="term" value="F:ATP hydrolysis activity"/>
    <property type="evidence" value="ECO:0007669"/>
    <property type="project" value="RHEA"/>
</dbReference>
<dbReference type="Proteomes" id="UP000033483">
    <property type="component" value="Unassembled WGS sequence"/>
</dbReference>
<evidence type="ECO:0000256" key="16">
    <source>
        <dbReference type="ARBA" id="ARBA00023004"/>
    </source>
</evidence>
<comment type="catalytic activity">
    <reaction evidence="22">
        <text>ATP + H2O = ADP + phosphate + H(+)</text>
        <dbReference type="Rhea" id="RHEA:13065"/>
        <dbReference type="ChEBI" id="CHEBI:15377"/>
        <dbReference type="ChEBI" id="CHEBI:15378"/>
        <dbReference type="ChEBI" id="CHEBI:30616"/>
        <dbReference type="ChEBI" id="CHEBI:43474"/>
        <dbReference type="ChEBI" id="CHEBI:456216"/>
        <dbReference type="EC" id="3.6.4.12"/>
    </reaction>
</comment>
<accession>A0A0F4ZIU8</accession>
<feature type="compositionally biased region" description="Polar residues" evidence="23">
    <location>
        <begin position="147"/>
        <end position="156"/>
    </location>
</feature>
<evidence type="ECO:0000256" key="17">
    <source>
        <dbReference type="ARBA" id="ARBA00023014"/>
    </source>
</evidence>
<keyword evidence="19" id="KW-0234">DNA repair</keyword>
<dbReference type="InterPro" id="IPR014808">
    <property type="entry name" value="DNA_replication_fac_Dna2_N"/>
</dbReference>
<evidence type="ECO:0000256" key="3">
    <source>
        <dbReference type="ARBA" id="ARBA00007913"/>
    </source>
</evidence>
<dbReference type="InterPro" id="IPR041679">
    <property type="entry name" value="DNA2/NAM7-like_C"/>
</dbReference>
<evidence type="ECO:0000256" key="1">
    <source>
        <dbReference type="ARBA" id="ARBA00001966"/>
    </source>
</evidence>
<dbReference type="CDD" id="cd18808">
    <property type="entry name" value="SF1_C_Upf1"/>
    <property type="match status" value="1"/>
</dbReference>
<dbReference type="EMBL" id="LAEV01000575">
    <property type="protein sequence ID" value="KKA30036.1"/>
    <property type="molecule type" value="Genomic_DNA"/>
</dbReference>
<gene>
    <name evidence="28" type="ORF">TD95_001534</name>
</gene>
<dbReference type="InterPro" id="IPR022765">
    <property type="entry name" value="Dna2/Cas4_DUF83"/>
</dbReference>
<evidence type="ECO:0000256" key="14">
    <source>
        <dbReference type="ARBA" id="ARBA00022806"/>
    </source>
</evidence>
<comment type="similarity">
    <text evidence="3">Belongs to the DNA2/NAM7 helicase family.</text>
</comment>
<dbReference type="PANTHER" id="PTHR43788">
    <property type="entry name" value="DNA2/NAM7 HELICASE FAMILY MEMBER"/>
    <property type="match status" value="1"/>
</dbReference>
<evidence type="ECO:0000256" key="10">
    <source>
        <dbReference type="ARBA" id="ARBA00022741"/>
    </source>
</evidence>
<keyword evidence="12" id="KW-0227">DNA damage</keyword>
<feature type="compositionally biased region" description="Polar residues" evidence="23">
    <location>
        <begin position="1"/>
        <end position="32"/>
    </location>
</feature>
<evidence type="ECO:0000256" key="20">
    <source>
        <dbReference type="ARBA" id="ARBA00023242"/>
    </source>
</evidence>
<evidence type="ECO:0000256" key="18">
    <source>
        <dbReference type="ARBA" id="ARBA00023125"/>
    </source>
</evidence>
<dbReference type="GO" id="GO:0005634">
    <property type="term" value="C:nucleus"/>
    <property type="evidence" value="ECO:0007669"/>
    <property type="project" value="UniProtKB-SubCell"/>
</dbReference>
<dbReference type="FunFam" id="3.40.50.300:FF:000789">
    <property type="entry name" value="DNA replication ATP-dependent helicase/nuclease DNA2"/>
    <property type="match status" value="1"/>
</dbReference>
<dbReference type="GO" id="GO:0006281">
    <property type="term" value="P:DNA repair"/>
    <property type="evidence" value="ECO:0007669"/>
    <property type="project" value="UniProtKB-KW"/>
</dbReference>
<feature type="compositionally biased region" description="Polar residues" evidence="23">
    <location>
        <begin position="418"/>
        <end position="435"/>
    </location>
</feature>